<keyword evidence="5 7" id="KW-1133">Transmembrane helix</keyword>
<dbReference type="SUPFAM" id="SSF56784">
    <property type="entry name" value="HAD-like"/>
    <property type="match status" value="1"/>
</dbReference>
<dbReference type="PANTHER" id="PTHR43294">
    <property type="entry name" value="SODIUM/POTASSIUM-TRANSPORTING ATPASE SUBUNIT ALPHA"/>
    <property type="match status" value="1"/>
</dbReference>
<feature type="transmembrane region" description="Helical" evidence="7">
    <location>
        <begin position="733"/>
        <end position="753"/>
    </location>
</feature>
<name>A0A6V8SPB5_9CLOT</name>
<dbReference type="Gene3D" id="3.40.1110.10">
    <property type="entry name" value="Calcium-transporting ATPase, cytoplasmic domain N"/>
    <property type="match status" value="1"/>
</dbReference>
<evidence type="ECO:0000256" key="2">
    <source>
        <dbReference type="ARBA" id="ARBA00005675"/>
    </source>
</evidence>
<dbReference type="InterPro" id="IPR008250">
    <property type="entry name" value="ATPase_P-typ_transduc_dom_A_sf"/>
</dbReference>
<dbReference type="PANTHER" id="PTHR43294:SF21">
    <property type="entry name" value="CATION TRANSPORTING ATPASE"/>
    <property type="match status" value="1"/>
</dbReference>
<dbReference type="SMART" id="SM00831">
    <property type="entry name" value="Cation_ATPase_N"/>
    <property type="match status" value="1"/>
</dbReference>
<dbReference type="GO" id="GO:1902600">
    <property type="term" value="P:proton transmembrane transport"/>
    <property type="evidence" value="ECO:0007669"/>
    <property type="project" value="TreeGrafter"/>
</dbReference>
<dbReference type="SUPFAM" id="SSF81653">
    <property type="entry name" value="Calcium ATPase, transduction domain A"/>
    <property type="match status" value="1"/>
</dbReference>
<dbReference type="Gene3D" id="3.40.50.1000">
    <property type="entry name" value="HAD superfamily/HAD-like"/>
    <property type="match status" value="1"/>
</dbReference>
<evidence type="ECO:0000256" key="5">
    <source>
        <dbReference type="ARBA" id="ARBA00022989"/>
    </source>
</evidence>
<dbReference type="EMBL" id="BLZR01000001">
    <property type="protein sequence ID" value="GFP77058.1"/>
    <property type="molecule type" value="Genomic_DNA"/>
</dbReference>
<dbReference type="GO" id="GO:1990573">
    <property type="term" value="P:potassium ion import across plasma membrane"/>
    <property type="evidence" value="ECO:0007669"/>
    <property type="project" value="TreeGrafter"/>
</dbReference>
<dbReference type="InterPro" id="IPR036412">
    <property type="entry name" value="HAD-like_sf"/>
</dbReference>
<protein>
    <submittedName>
        <fullName evidence="9">Calcium-transporting ATPase 1</fullName>
    </submittedName>
</protein>
<comment type="caution">
    <text evidence="9">The sequence shown here is derived from an EMBL/GenBank/DDBJ whole genome shotgun (WGS) entry which is preliminary data.</text>
</comment>
<feature type="transmembrane region" description="Helical" evidence="7">
    <location>
        <begin position="816"/>
        <end position="834"/>
    </location>
</feature>
<dbReference type="RefSeq" id="WP_183278450.1">
    <property type="nucleotide sequence ID" value="NZ_BLZR01000001.1"/>
</dbReference>
<dbReference type="InterPro" id="IPR023298">
    <property type="entry name" value="ATPase_P-typ_TM_dom_sf"/>
</dbReference>
<evidence type="ECO:0000256" key="3">
    <source>
        <dbReference type="ARBA" id="ARBA00022475"/>
    </source>
</evidence>
<dbReference type="Gene3D" id="2.70.150.10">
    <property type="entry name" value="Calcium-transporting ATPase, cytoplasmic transduction domain A"/>
    <property type="match status" value="1"/>
</dbReference>
<dbReference type="GO" id="GO:0006883">
    <property type="term" value="P:intracellular sodium ion homeostasis"/>
    <property type="evidence" value="ECO:0007669"/>
    <property type="project" value="TreeGrafter"/>
</dbReference>
<comment type="similarity">
    <text evidence="2">Belongs to the cation transport ATPase (P-type) (TC 3.A.3) family. Type IIA subfamily.</text>
</comment>
<keyword evidence="6 7" id="KW-0472">Membrane</keyword>
<dbReference type="AlphaFoldDB" id="A0A6V8SPB5"/>
<evidence type="ECO:0000313" key="9">
    <source>
        <dbReference type="EMBL" id="GFP77058.1"/>
    </source>
</evidence>
<reference evidence="9 10" key="1">
    <citation type="submission" date="2020-07" db="EMBL/GenBank/DDBJ databases">
        <title>A new beta-1,3-glucan-decomposing anaerobic bacterium isolated from anoxic soil subjected to biological soil disinfestation.</title>
        <authorList>
            <person name="Ueki A."/>
            <person name="Tonouchi A."/>
        </authorList>
    </citation>
    <scope>NUCLEOTIDE SEQUENCE [LARGE SCALE GENOMIC DNA]</scope>
    <source>
        <strain evidence="9 10">TW1</strain>
    </source>
</reference>
<feature type="transmembrane region" description="Helical" evidence="7">
    <location>
        <begin position="61"/>
        <end position="94"/>
    </location>
</feature>
<dbReference type="GO" id="GO:0005886">
    <property type="term" value="C:plasma membrane"/>
    <property type="evidence" value="ECO:0007669"/>
    <property type="project" value="UniProtKB-SubCell"/>
</dbReference>
<keyword evidence="4 7" id="KW-0812">Transmembrane</keyword>
<dbReference type="InterPro" id="IPR059000">
    <property type="entry name" value="ATPase_P-type_domA"/>
</dbReference>
<feature type="transmembrane region" description="Helical" evidence="7">
    <location>
        <begin position="278"/>
        <end position="297"/>
    </location>
</feature>
<keyword evidence="3" id="KW-1003">Cell membrane</keyword>
<dbReference type="InterPro" id="IPR050510">
    <property type="entry name" value="Cation_transp_ATPase_P-type"/>
</dbReference>
<dbReference type="GO" id="GO:0036376">
    <property type="term" value="P:sodium ion export across plasma membrane"/>
    <property type="evidence" value="ECO:0007669"/>
    <property type="project" value="TreeGrafter"/>
</dbReference>
<dbReference type="InterPro" id="IPR004014">
    <property type="entry name" value="ATPase_P-typ_cation-transptr_N"/>
</dbReference>
<comment type="subcellular location">
    <subcellularLocation>
        <location evidence="1">Cell membrane</location>
        <topology evidence="1">Multi-pass membrane protein</topology>
    </subcellularLocation>
</comment>
<feature type="transmembrane region" description="Helical" evidence="7">
    <location>
        <begin position="246"/>
        <end position="266"/>
    </location>
</feature>
<feature type="transmembrane region" description="Helical" evidence="7">
    <location>
        <begin position="668"/>
        <end position="688"/>
    </location>
</feature>
<evidence type="ECO:0000256" key="7">
    <source>
        <dbReference type="SAM" id="Phobius"/>
    </source>
</evidence>
<accession>A0A6V8SPB5</accession>
<feature type="transmembrane region" description="Helical" evidence="7">
    <location>
        <begin position="790"/>
        <end position="810"/>
    </location>
</feature>
<sequence length="842" mass="94327">MERWYNIPWSKVIDKLESDLNKGLSSDEVNKRRELNGTNIMPISIEQTSGTILLKLLLRPWFFIMLATSAIFIFFHFFLQAGVIILLAMATMAIRYYEVLKSRKELNVLNGLDYTSSRVLRNGIRGDIKSEELVVGDIVVLKKNQIVPADIRVIESEELKVNEKNITGEDFISEKYETMIEGAVNSLSEMKNIVFKGSTVVHGDGLGIVVATGANTQLGKNMALLNSSDIRKNTLGIELEQKLNSITIYATLIAGTTALLINAVSGKSTDINLLVSELYSVQTLGYVVIVILFIYLYKKHLKQDGIEVINLSVLSDQKKIDIIFLEKIGAISINKMIVKKMYTDEKVYNEDEGDNNDINLQRMINIGLLTNNAIYNVNDDSGKGDITEIALLRIGASRGIYKGMLMTKQRRIFEIPFDLERRMVTTLNKVEKNYRANLRGALDEVLSRCTHIMKEGVEKEITEEDIENIKNCDYNFSNEGLITMGFAYRSFGYQPTPDENIESNLVFVGIMAFLNPVVDESDDIIKTLKRNNIAPMIITEDNKIAAAKTASDISLINSMDEVISGVELDSLSDDEMISVLSKVKVFSRISYEMKNRIINMFINDGYNVAVVGDNLTDLPSLSAAQLGISYGDKCSSLVKKLSDVYIKEDCLHKFLELKKKLTILRRNIYIGSSLLKYLIALQISSIIVPGILNLNFTKDIYLIAAENLITIPLLAVGLLFCDKYIKEEPGSTYLVAIALGQTFLIGVICKIVAGMDYGLMITICFYLLLFIKAVFTFDIKLKTPERVKRLLISSVSVYMGITAAALLISYKVNVKGIVVSIIFIALCVITEILSNKWKEYMV</sequence>
<feature type="domain" description="Cation-transporting P-type ATPase N-terminal" evidence="8">
    <location>
        <begin position="3"/>
        <end position="77"/>
    </location>
</feature>
<dbReference type="SUPFAM" id="SSF81660">
    <property type="entry name" value="Metal cation-transporting ATPase, ATP-binding domain N"/>
    <property type="match status" value="1"/>
</dbReference>
<dbReference type="Pfam" id="PF00122">
    <property type="entry name" value="E1-E2_ATPase"/>
    <property type="match status" value="1"/>
</dbReference>
<keyword evidence="10" id="KW-1185">Reference proteome</keyword>
<dbReference type="Pfam" id="PF00690">
    <property type="entry name" value="Cation_ATPase_N"/>
    <property type="match status" value="1"/>
</dbReference>
<dbReference type="GO" id="GO:0000166">
    <property type="term" value="F:nucleotide binding"/>
    <property type="evidence" value="ECO:0007669"/>
    <property type="project" value="InterPro"/>
</dbReference>
<evidence type="ECO:0000256" key="4">
    <source>
        <dbReference type="ARBA" id="ARBA00022692"/>
    </source>
</evidence>
<dbReference type="Proteomes" id="UP000580568">
    <property type="component" value="Unassembled WGS sequence"/>
</dbReference>
<dbReference type="Pfam" id="PF13246">
    <property type="entry name" value="Cation_ATPase"/>
    <property type="match status" value="1"/>
</dbReference>
<evidence type="ECO:0000256" key="6">
    <source>
        <dbReference type="ARBA" id="ARBA00023136"/>
    </source>
</evidence>
<evidence type="ECO:0000256" key="1">
    <source>
        <dbReference type="ARBA" id="ARBA00004651"/>
    </source>
</evidence>
<dbReference type="PRINTS" id="PR00119">
    <property type="entry name" value="CATATPASE"/>
</dbReference>
<evidence type="ECO:0000259" key="8">
    <source>
        <dbReference type="SMART" id="SM00831"/>
    </source>
</evidence>
<gene>
    <name evidence="9" type="ORF">bsdtw1_03172</name>
</gene>
<feature type="transmembrane region" description="Helical" evidence="7">
    <location>
        <begin position="700"/>
        <end position="721"/>
    </location>
</feature>
<proteinExistence type="inferred from homology"/>
<dbReference type="SUPFAM" id="SSF81665">
    <property type="entry name" value="Calcium ATPase, transmembrane domain M"/>
    <property type="match status" value="1"/>
</dbReference>
<evidence type="ECO:0000313" key="10">
    <source>
        <dbReference type="Proteomes" id="UP000580568"/>
    </source>
</evidence>
<dbReference type="InterPro" id="IPR023214">
    <property type="entry name" value="HAD_sf"/>
</dbReference>
<dbReference type="GO" id="GO:0005391">
    <property type="term" value="F:P-type sodium:potassium-exchanging transporter activity"/>
    <property type="evidence" value="ECO:0007669"/>
    <property type="project" value="TreeGrafter"/>
</dbReference>
<dbReference type="GO" id="GO:0030007">
    <property type="term" value="P:intracellular potassium ion homeostasis"/>
    <property type="evidence" value="ECO:0007669"/>
    <property type="project" value="TreeGrafter"/>
</dbReference>
<feature type="transmembrane region" description="Helical" evidence="7">
    <location>
        <begin position="759"/>
        <end position="778"/>
    </location>
</feature>
<dbReference type="InterPro" id="IPR023299">
    <property type="entry name" value="ATPase_P-typ_cyto_dom_N"/>
</dbReference>
<organism evidence="9 10">
    <name type="scientific">Clostridium fungisolvens</name>
    <dbReference type="NCBI Taxonomy" id="1604897"/>
    <lineage>
        <taxon>Bacteria</taxon>
        <taxon>Bacillati</taxon>
        <taxon>Bacillota</taxon>
        <taxon>Clostridia</taxon>
        <taxon>Eubacteriales</taxon>
        <taxon>Clostridiaceae</taxon>
        <taxon>Clostridium</taxon>
    </lineage>
</organism>